<reference evidence="2" key="1">
    <citation type="submission" date="2020-06" db="EMBL/GenBank/DDBJ databases">
        <authorList>
            <consortium name="Plant Systems Biology data submission"/>
        </authorList>
    </citation>
    <scope>NUCLEOTIDE SEQUENCE</scope>
    <source>
        <strain evidence="2">D6</strain>
    </source>
</reference>
<proteinExistence type="predicted"/>
<feature type="region of interest" description="Disordered" evidence="1">
    <location>
        <begin position="1"/>
        <end position="20"/>
    </location>
</feature>
<comment type="caution">
    <text evidence="2">The sequence shown here is derived from an EMBL/GenBank/DDBJ whole genome shotgun (WGS) entry which is preliminary data.</text>
</comment>
<accession>A0A9N8E0G1</accession>
<dbReference type="InterPro" id="IPR036770">
    <property type="entry name" value="Ankyrin_rpt-contain_sf"/>
</dbReference>
<gene>
    <name evidence="2" type="ORF">SEMRO_426_G140540.1</name>
</gene>
<organism evidence="2 3">
    <name type="scientific">Seminavis robusta</name>
    <dbReference type="NCBI Taxonomy" id="568900"/>
    <lineage>
        <taxon>Eukaryota</taxon>
        <taxon>Sar</taxon>
        <taxon>Stramenopiles</taxon>
        <taxon>Ochrophyta</taxon>
        <taxon>Bacillariophyta</taxon>
        <taxon>Bacillariophyceae</taxon>
        <taxon>Bacillariophycidae</taxon>
        <taxon>Naviculales</taxon>
        <taxon>Naviculaceae</taxon>
        <taxon>Seminavis</taxon>
    </lineage>
</organism>
<dbReference type="OrthoDB" id="539213at2759"/>
<feature type="compositionally biased region" description="Basic and acidic residues" evidence="1">
    <location>
        <begin position="10"/>
        <end position="19"/>
    </location>
</feature>
<feature type="region of interest" description="Disordered" evidence="1">
    <location>
        <begin position="307"/>
        <end position="328"/>
    </location>
</feature>
<dbReference type="EMBL" id="CAICTM010000425">
    <property type="protein sequence ID" value="CAB9510226.1"/>
    <property type="molecule type" value="Genomic_DNA"/>
</dbReference>
<keyword evidence="3" id="KW-1185">Reference proteome</keyword>
<evidence type="ECO:0000256" key="1">
    <source>
        <dbReference type="SAM" id="MobiDB-lite"/>
    </source>
</evidence>
<feature type="compositionally biased region" description="Acidic residues" evidence="1">
    <location>
        <begin position="309"/>
        <end position="328"/>
    </location>
</feature>
<protein>
    <submittedName>
        <fullName evidence="2">Uncharacterized protein</fullName>
    </submittedName>
</protein>
<dbReference type="SUPFAM" id="SSF48403">
    <property type="entry name" value="Ankyrin repeat"/>
    <property type="match status" value="1"/>
</dbReference>
<evidence type="ECO:0000313" key="3">
    <source>
        <dbReference type="Proteomes" id="UP001153069"/>
    </source>
</evidence>
<dbReference type="Proteomes" id="UP001153069">
    <property type="component" value="Unassembled WGS sequence"/>
</dbReference>
<name>A0A9N8E0G1_9STRA</name>
<evidence type="ECO:0000313" key="2">
    <source>
        <dbReference type="EMBL" id="CAB9510226.1"/>
    </source>
</evidence>
<sequence>MASAVVGEEPPAKRQRVDDVPAIEGKASARRKLAEAGFDPDDCVTAQDSIDGMTPAAHPASCHSVTPMSYFCDIGDLPMCRYILLHGGVTKRTLGEFWFPLYTSICRRHLDIARWLFQNGAWVDVHTKNLNGRSPFALCWDEFDDNQVEMGKWFLVNGALKDLEASSLAGLLRDRVGGVDFRPQLLCWSQVEQIKHDSFQAFLMGTFVVPEFSAHALSTKLVAKLGSEEAADIVVESLGKPKGERLWTKLTAHHKESPVQKISGNFGALKCIAEFVGGVLGVNKKQIERHRRLTEMLSISLREVVPSYDSDDSDEGYGDDDGDDDGDY</sequence>
<dbReference type="Gene3D" id="1.25.40.20">
    <property type="entry name" value="Ankyrin repeat-containing domain"/>
    <property type="match status" value="1"/>
</dbReference>
<dbReference type="AlphaFoldDB" id="A0A9N8E0G1"/>